<gene>
    <name evidence="2" type="ORF">O3M35_010682</name>
</gene>
<dbReference type="Proteomes" id="UP001461498">
    <property type="component" value="Unassembled WGS sequence"/>
</dbReference>
<feature type="region of interest" description="Disordered" evidence="1">
    <location>
        <begin position="636"/>
        <end position="661"/>
    </location>
</feature>
<comment type="caution">
    <text evidence="2">The sequence shown here is derived from an EMBL/GenBank/DDBJ whole genome shotgun (WGS) entry which is preliminary data.</text>
</comment>
<feature type="compositionally biased region" description="Polar residues" evidence="1">
    <location>
        <begin position="649"/>
        <end position="661"/>
    </location>
</feature>
<proteinExistence type="predicted"/>
<evidence type="ECO:0000256" key="1">
    <source>
        <dbReference type="SAM" id="MobiDB-lite"/>
    </source>
</evidence>
<keyword evidence="3" id="KW-1185">Reference proteome</keyword>
<feature type="region of interest" description="Disordered" evidence="1">
    <location>
        <begin position="39"/>
        <end position="70"/>
    </location>
</feature>
<feature type="region of interest" description="Disordered" evidence="1">
    <location>
        <begin position="245"/>
        <end position="275"/>
    </location>
</feature>
<dbReference type="AlphaFoldDB" id="A0AAW1D259"/>
<organism evidence="2 3">
    <name type="scientific">Rhynocoris fuscipes</name>
    <dbReference type="NCBI Taxonomy" id="488301"/>
    <lineage>
        <taxon>Eukaryota</taxon>
        <taxon>Metazoa</taxon>
        <taxon>Ecdysozoa</taxon>
        <taxon>Arthropoda</taxon>
        <taxon>Hexapoda</taxon>
        <taxon>Insecta</taxon>
        <taxon>Pterygota</taxon>
        <taxon>Neoptera</taxon>
        <taxon>Paraneoptera</taxon>
        <taxon>Hemiptera</taxon>
        <taxon>Heteroptera</taxon>
        <taxon>Panheteroptera</taxon>
        <taxon>Cimicomorpha</taxon>
        <taxon>Reduviidae</taxon>
        <taxon>Harpactorinae</taxon>
        <taxon>Harpactorini</taxon>
        <taxon>Rhynocoris</taxon>
    </lineage>
</organism>
<feature type="compositionally biased region" description="Basic and acidic residues" evidence="1">
    <location>
        <begin position="154"/>
        <end position="164"/>
    </location>
</feature>
<name>A0AAW1D259_9HEMI</name>
<feature type="compositionally biased region" description="Basic and acidic residues" evidence="1">
    <location>
        <begin position="354"/>
        <end position="376"/>
    </location>
</feature>
<evidence type="ECO:0000313" key="3">
    <source>
        <dbReference type="Proteomes" id="UP001461498"/>
    </source>
</evidence>
<feature type="compositionally biased region" description="Acidic residues" evidence="1">
    <location>
        <begin position="165"/>
        <end position="180"/>
    </location>
</feature>
<feature type="region of interest" description="Disordered" evidence="1">
    <location>
        <begin position="154"/>
        <end position="180"/>
    </location>
</feature>
<reference evidence="2 3" key="1">
    <citation type="submission" date="2022-12" db="EMBL/GenBank/DDBJ databases">
        <title>Chromosome-level genome assembly of true bugs.</title>
        <authorList>
            <person name="Ma L."/>
            <person name="Li H."/>
        </authorList>
    </citation>
    <scope>NUCLEOTIDE SEQUENCE [LARGE SCALE GENOMIC DNA]</scope>
    <source>
        <strain evidence="2">Lab_2022b</strain>
    </source>
</reference>
<dbReference type="EMBL" id="JAPXFL010000007">
    <property type="protein sequence ID" value="KAK9504320.1"/>
    <property type="molecule type" value="Genomic_DNA"/>
</dbReference>
<feature type="region of interest" description="Disordered" evidence="1">
    <location>
        <begin position="351"/>
        <end position="376"/>
    </location>
</feature>
<evidence type="ECO:0000313" key="2">
    <source>
        <dbReference type="EMBL" id="KAK9504320.1"/>
    </source>
</evidence>
<protein>
    <submittedName>
        <fullName evidence="2">Uncharacterized protein</fullName>
    </submittedName>
</protein>
<accession>A0AAW1D259</accession>
<sequence>MAQSHHVLSKAQEQLNYATTRCGSLMEQLGRIKSHINWKEQDKENVNEQNSEEESRKDSSNNKSKITAYKKESTENYVADIVQEKSNEKNELYAEERVLSIKSPGSSCFESLISENSSSVSTGSLFSSGEELDDEIVEVNEIKEDKEKYEIPAIEASKEKVRDNSEEEYSEEVDDDDDDYDYETEEEEILDHLSQDDKINISQLYRNVEEKHDKNYEEINAHYETAFSEVKELDISSVSSEILNEKRMEESDSSSGYTTTDLEDEEEISKAETNKNYEKADLIEKESKEELQKITSPPKVNLFTEELTTEFISVTHDLDKDIEIIEINANDFNQNENDSTEKQLESIKSNIDNLTEKENNKNENNRTAQTEKKDISNKTTTKFNSTIKKFEKRESSLMETDEIVNGFNKNINLNQETNSITVKLDNVGSEKKQKGQKKAVTFENKEAKDRNATLVTNSKLKKENQSESLAKVENDTKEQIGKRIVGKTDEPKLANKENIKVPEKKPTVNVSSRENKTKPLNVFERLSLNTQKKEDVSNKSVKNIKSIGQIKNSKNDLKKINHNEKLLKATSNISNILYSENKLERSNVPKSEAVISKSLFERIQKTIGQNSESKYDNMLTENEHMTNEKSMTVNQVISKSSEEKKESKGTNTPSSANKAIKPWTSSQLLKINKPLYDSELAIKSAKDNTNEKMELDNEVDNTKFISSDFSTDLKEEAVQVNAVSENNCININKHKLSRAESEKTFTLLRTQQISRIPKSRKKSNFKYKSWEENSEMNSMKTIANHNKATLPHFGSAANINLMNSYNRYSNTKIANSLGFNTIPFIVGKSTSKSFHIGLNIQQTLSLINLSPSVPTLKISEENKQAIDFEKQSSLSSVSAATYKPKSCPACTAIDIKDEDEDLIPEDPWHVPQKDAWDSQNIASKKKTRCTCLPANIISFNEVLSQMFQAEGLMPSRPRSSTNVSCETRQDYGKTYQENKKLIVRPNNSTYLTRLLRNIQRIQDQYIVPIAKLSVNGFKYNTT</sequence>